<dbReference type="PATRIC" id="fig|1149862.3.peg.4414"/>
<dbReference type="AlphaFoldDB" id="I8RDY2"/>
<reference evidence="1 2" key="1">
    <citation type="journal article" date="2012" name="J. Bacteriol.">
        <title>Draft Genome Sequences for Two Metal-Reducing Pelosinus fermentans Strains Isolated from a Cr(VI)-Contaminated Site and for Type Strain R7.</title>
        <authorList>
            <person name="Brown S.D."/>
            <person name="Podar M."/>
            <person name="Klingeman D.M."/>
            <person name="Johnson C.M."/>
            <person name="Yang Z.K."/>
            <person name="Utturkar S.M."/>
            <person name="Land M.L."/>
            <person name="Mosher J.J."/>
            <person name="Hurt R.A.Jr."/>
            <person name="Phelps T.J."/>
            <person name="Palumbo A.V."/>
            <person name="Arkin A.P."/>
            <person name="Hazen T.C."/>
            <person name="Elias D.A."/>
        </authorList>
    </citation>
    <scope>NUCLEOTIDE SEQUENCE [LARGE SCALE GENOMIC DNA]</scope>
    <source>
        <strain evidence="1 2">B4</strain>
    </source>
</reference>
<keyword evidence="2" id="KW-1185">Reference proteome</keyword>
<dbReference type="EMBL" id="AKVJ01000076">
    <property type="protein sequence ID" value="EIW15695.1"/>
    <property type="molecule type" value="Genomic_DNA"/>
</dbReference>
<name>I8RDY2_9FIRM</name>
<dbReference type="OrthoDB" id="3684496at2"/>
<evidence type="ECO:0000313" key="2">
    <source>
        <dbReference type="Proteomes" id="UP000004324"/>
    </source>
</evidence>
<accession>I8RDY2</accession>
<sequence>MIPAYYLTRNIISRLKSFSIDWYPDHNKEIMIRYGLFPQNIVGYYVYKDGKLCSYVINPYYLCKWRADSSFDIGDGVFIDQSEVNLKNSDGLFLRIYLADPNGQIGIFQEEGQGTT</sequence>
<gene>
    <name evidence="1" type="ORF">FB4_1384</name>
</gene>
<protein>
    <submittedName>
        <fullName evidence="1">Uncharacterized protein</fullName>
    </submittedName>
</protein>
<dbReference type="Proteomes" id="UP000004324">
    <property type="component" value="Unassembled WGS sequence"/>
</dbReference>
<comment type="caution">
    <text evidence="1">The sequence shown here is derived from an EMBL/GenBank/DDBJ whole genome shotgun (WGS) entry which is preliminary data.</text>
</comment>
<organism evidence="1 2">
    <name type="scientific">Pelosinus fermentans B4</name>
    <dbReference type="NCBI Taxonomy" id="1149862"/>
    <lineage>
        <taxon>Bacteria</taxon>
        <taxon>Bacillati</taxon>
        <taxon>Bacillota</taxon>
        <taxon>Negativicutes</taxon>
        <taxon>Selenomonadales</taxon>
        <taxon>Sporomusaceae</taxon>
        <taxon>Pelosinus</taxon>
    </lineage>
</organism>
<proteinExistence type="predicted"/>
<evidence type="ECO:0000313" key="1">
    <source>
        <dbReference type="EMBL" id="EIW15695.1"/>
    </source>
</evidence>